<feature type="domain" description="DNA polymerase alpha/delta/epsilon subunit B" evidence="8">
    <location>
        <begin position="371"/>
        <end position="604"/>
    </location>
</feature>
<dbReference type="OrthoDB" id="336885at2759"/>
<evidence type="ECO:0000256" key="1">
    <source>
        <dbReference type="ARBA" id="ARBA00004123"/>
    </source>
</evidence>
<dbReference type="GO" id="GO:0016233">
    <property type="term" value="P:telomere capping"/>
    <property type="evidence" value="ECO:0007669"/>
    <property type="project" value="EnsemblFungi"/>
</dbReference>
<dbReference type="eggNOG" id="KOG1625">
    <property type="taxonomic scope" value="Eukaryota"/>
</dbReference>
<comment type="function">
    <text evidence="6">Accessory subunit of the DNA polymerase alpha complex (also known as the alpha DNA polymerase-primase complex) which plays an essential role in the initiation of DNA synthesis.</text>
</comment>
<dbReference type="GO" id="GO:0005658">
    <property type="term" value="C:alpha DNA polymerase:primase complex"/>
    <property type="evidence" value="ECO:0007669"/>
    <property type="project" value="EnsemblFungi"/>
</dbReference>
<dbReference type="InterPro" id="IPR007185">
    <property type="entry name" value="DNA_pol_a/d/e_bsu"/>
</dbReference>
<evidence type="ECO:0000256" key="6">
    <source>
        <dbReference type="PIRNR" id="PIRNR018300"/>
    </source>
</evidence>
<dbReference type="KEGG" id="tpf:TPHA_0M01400"/>
<dbReference type="GO" id="GO:0003677">
    <property type="term" value="F:DNA binding"/>
    <property type="evidence" value="ECO:0007669"/>
    <property type="project" value="InterPro"/>
</dbReference>
<comment type="subcellular location">
    <subcellularLocation>
        <location evidence="1 6">Nucleus</location>
    </subcellularLocation>
</comment>
<evidence type="ECO:0000313" key="11">
    <source>
        <dbReference type="Proteomes" id="UP000005666"/>
    </source>
</evidence>
<comment type="similarity">
    <text evidence="2 6">Belongs to the DNA polymerase alpha subunit B family.</text>
</comment>
<dbReference type="STRING" id="1071381.G8C0K0"/>
<dbReference type="GO" id="GO:0006270">
    <property type="term" value="P:DNA replication initiation"/>
    <property type="evidence" value="ECO:0007669"/>
    <property type="project" value="EnsemblFungi"/>
</dbReference>
<dbReference type="AlphaFoldDB" id="G8C0K0"/>
<dbReference type="RefSeq" id="XP_003688149.1">
    <property type="nucleotide sequence ID" value="XM_003688101.1"/>
</dbReference>
<dbReference type="Gene3D" id="3.60.21.60">
    <property type="match status" value="2"/>
</dbReference>
<feature type="domain" description="DNA polymerase alpha subunit B OB" evidence="9">
    <location>
        <begin position="235"/>
        <end position="344"/>
    </location>
</feature>
<dbReference type="GO" id="GO:0005635">
    <property type="term" value="C:nuclear envelope"/>
    <property type="evidence" value="ECO:0007669"/>
    <property type="project" value="EnsemblFungi"/>
</dbReference>
<dbReference type="PANTHER" id="PTHR23061:SF12">
    <property type="entry name" value="DNA POLYMERASE ALPHA SUBUNIT B"/>
    <property type="match status" value="1"/>
</dbReference>
<evidence type="ECO:0000256" key="7">
    <source>
        <dbReference type="SAM" id="MobiDB-lite"/>
    </source>
</evidence>
<dbReference type="OMA" id="PFLDIEH"/>
<dbReference type="Proteomes" id="UP000005666">
    <property type="component" value="Chromosome 13"/>
</dbReference>
<feature type="region of interest" description="Disordered" evidence="7">
    <location>
        <begin position="114"/>
        <end position="209"/>
    </location>
</feature>
<dbReference type="Pfam" id="PF04042">
    <property type="entry name" value="DNA_pol_E_B"/>
    <property type="match status" value="1"/>
</dbReference>
<evidence type="ECO:0000259" key="8">
    <source>
        <dbReference type="Pfam" id="PF04042"/>
    </source>
</evidence>
<keyword evidence="5 6" id="KW-0539">Nucleus</keyword>
<name>G8C0K0_TETPH</name>
<dbReference type="InterPro" id="IPR016722">
    <property type="entry name" value="DNA_pol_alpha_bsu"/>
</dbReference>
<dbReference type="Pfam" id="PF22062">
    <property type="entry name" value="OB_DPOA2"/>
    <property type="match status" value="1"/>
</dbReference>
<proteinExistence type="inferred from homology"/>
<evidence type="ECO:0000256" key="3">
    <source>
        <dbReference type="ARBA" id="ARBA00018596"/>
    </source>
</evidence>
<gene>
    <name evidence="10" type="primary">TPHA0M01400</name>
    <name evidence="10" type="ordered locus">TPHA_0M01400</name>
</gene>
<dbReference type="EMBL" id="HE612868">
    <property type="protein sequence ID" value="CCE65715.1"/>
    <property type="molecule type" value="Genomic_DNA"/>
</dbReference>
<protein>
    <recommendedName>
        <fullName evidence="3 6">DNA polymerase alpha subunit B</fullName>
    </recommendedName>
</protein>
<dbReference type="InterPro" id="IPR054300">
    <property type="entry name" value="OB_DPOA2"/>
</dbReference>
<dbReference type="PANTHER" id="PTHR23061">
    <property type="entry name" value="DNA POLYMERASE 2 ALPHA 70 KDA SUBUNIT"/>
    <property type="match status" value="1"/>
</dbReference>
<keyword evidence="11" id="KW-1185">Reference proteome</keyword>
<evidence type="ECO:0000259" key="9">
    <source>
        <dbReference type="Pfam" id="PF22062"/>
    </source>
</evidence>
<accession>G8C0K0</accession>
<organism evidence="10 11">
    <name type="scientific">Tetrapisispora phaffii (strain ATCC 24235 / CBS 4417 / NBRC 1672 / NRRL Y-8282 / UCD 70-5)</name>
    <name type="common">Yeast</name>
    <name type="synonym">Fabospora phaffii</name>
    <dbReference type="NCBI Taxonomy" id="1071381"/>
    <lineage>
        <taxon>Eukaryota</taxon>
        <taxon>Fungi</taxon>
        <taxon>Dikarya</taxon>
        <taxon>Ascomycota</taxon>
        <taxon>Saccharomycotina</taxon>
        <taxon>Saccharomycetes</taxon>
        <taxon>Saccharomycetales</taxon>
        <taxon>Saccharomycetaceae</taxon>
        <taxon>Tetrapisispora</taxon>
    </lineage>
</organism>
<evidence type="ECO:0000256" key="4">
    <source>
        <dbReference type="ARBA" id="ARBA00022705"/>
    </source>
</evidence>
<dbReference type="HOGENOM" id="CLU_014923_1_0_1"/>
<reference evidence="10 11" key="1">
    <citation type="journal article" date="2011" name="Proc. Natl. Acad. Sci. U.S.A.">
        <title>Evolutionary erosion of yeast sex chromosomes by mating-type switching accidents.</title>
        <authorList>
            <person name="Gordon J.L."/>
            <person name="Armisen D."/>
            <person name="Proux-Wera E."/>
            <person name="Oheigeartaigh S.S."/>
            <person name="Byrne K.P."/>
            <person name="Wolfe K.H."/>
        </authorList>
    </citation>
    <scope>NUCLEOTIDE SEQUENCE [LARGE SCALE GENOMIC DNA]</scope>
    <source>
        <strain evidence="11">ATCC 24235 / CBS 4417 / NBRC 1672 / NRRL Y-8282 / UCD 70-5</strain>
    </source>
</reference>
<evidence type="ECO:0000313" key="10">
    <source>
        <dbReference type="EMBL" id="CCE65715.1"/>
    </source>
</evidence>
<feature type="compositionally biased region" description="Polar residues" evidence="7">
    <location>
        <begin position="189"/>
        <end position="198"/>
    </location>
</feature>
<dbReference type="GeneID" id="11531979"/>
<keyword evidence="4 6" id="KW-0235">DNA replication</keyword>
<sequence>MSFKEELIEQFGNEVDKSDVIAYLENLIKIYALNIEELFIKWEQFSYHRHETHTAMNTKNLDGFKNFLQKQIEKKAQKFSNTSNVTSSGLKSKIIGSSPSLFGFNSPRTPIIKKRKLNETQPTSSGQKSSQKLGFSSGSNANNKSENIEKSNTTSPSMTGSTQINLPSDITVSTPSPLKRSGEAGVTLDSLNPNNIETSEGFDPENDKKVKITPFYDPIKYKFRTMRQNLQDAADVLDEQIEIFCKLAKEHFKLSQSDFGDPTIQSQSEIYAVGRIVPDSPTAEGFLNIDSLALEASRLMGIGRRVRLNFSKINECSLFCGQIIVLKGKNADGDYFMVDEILNLPYPDSPVSTVEDIENSNMIQNGKSMKVIITSGPYFPENDFNVQPIKEFVDKINNKIKPHTLIMFGPFIDITQNCIAKGAIPQFHGVTQQPRTLDEIFTKVLVPLLSGINSSIQVILVPSTRDAISHHAAYPQDSFDRKKLQLPKNFKCFTNPSTFQLNEVFFGCSNVDIYKDLKEVAKGGNTAMRNRFDRVSEHVLQQRRYYPVFPGGIRKTAKILENKKKVIEHISGADLEVPYLGLTEFVGEISPDVIIMPSEMQHFARVVQNVVMINPGRFVRPNGGRGTFAEMTIEPPNVENGKLTKMSDEDLFLHNVWKRSRIDIITN</sequence>
<dbReference type="GO" id="GO:0003887">
    <property type="term" value="F:DNA-directed DNA polymerase activity"/>
    <property type="evidence" value="ECO:0007669"/>
    <property type="project" value="EnsemblFungi"/>
</dbReference>
<evidence type="ECO:0000256" key="2">
    <source>
        <dbReference type="ARBA" id="ARBA00007299"/>
    </source>
</evidence>
<dbReference type="PIRSF" id="PIRSF018300">
    <property type="entry name" value="DNA_pol_alph_2"/>
    <property type="match status" value="1"/>
</dbReference>
<evidence type="ECO:0000256" key="5">
    <source>
        <dbReference type="ARBA" id="ARBA00023242"/>
    </source>
</evidence>
<feature type="compositionally biased region" description="Polar residues" evidence="7">
    <location>
        <begin position="119"/>
        <end position="176"/>
    </location>
</feature>